<dbReference type="SUPFAM" id="SSF51735">
    <property type="entry name" value="NAD(P)-binding Rossmann-fold domains"/>
    <property type="match status" value="1"/>
</dbReference>
<dbReference type="SUPFAM" id="SSF55347">
    <property type="entry name" value="Glyceraldehyde-3-phosphate dehydrogenase-like, C-terminal domain"/>
    <property type="match status" value="1"/>
</dbReference>
<dbReference type="InterPro" id="IPR000683">
    <property type="entry name" value="Gfo/Idh/MocA-like_OxRdtase_N"/>
</dbReference>
<gene>
    <name evidence="5" type="ORF">J4N46_08610</name>
</gene>
<dbReference type="Proteomes" id="UP000681610">
    <property type="component" value="Unassembled WGS sequence"/>
</dbReference>
<reference evidence="5 6" key="1">
    <citation type="submission" date="2021-03" db="EMBL/GenBank/DDBJ databases">
        <title>Isolation and description of Capnocytophaga bilenii sp. nov., a novel Capnocytophaga species, isolated from a gingivitis subject.</title>
        <authorList>
            <person name="Antezack A."/>
            <person name="Monnet-Corti V."/>
            <person name="La Scola B."/>
        </authorList>
    </citation>
    <scope>NUCLEOTIDE SEQUENCE [LARGE SCALE GENOMIC DNA]</scope>
    <source>
        <strain evidence="5 6">Marseille-Q4570</strain>
    </source>
</reference>
<proteinExistence type="inferred from homology"/>
<feature type="domain" description="Gfo/Idh/MocA-like oxidoreductase N-terminal" evidence="3">
    <location>
        <begin position="3"/>
        <end position="117"/>
    </location>
</feature>
<dbReference type="InterPro" id="IPR036291">
    <property type="entry name" value="NAD(P)-bd_dom_sf"/>
</dbReference>
<name>A0ABS3PYR4_9FLAO</name>
<dbReference type="Gene3D" id="3.30.360.10">
    <property type="entry name" value="Dihydrodipicolinate Reductase, domain 2"/>
    <property type="match status" value="1"/>
</dbReference>
<organism evidence="5 6">
    <name type="scientific">Capnocytophaga bilenii</name>
    <dbReference type="NCBI Taxonomy" id="2819369"/>
    <lineage>
        <taxon>Bacteria</taxon>
        <taxon>Pseudomonadati</taxon>
        <taxon>Bacteroidota</taxon>
        <taxon>Flavobacteriia</taxon>
        <taxon>Flavobacteriales</taxon>
        <taxon>Flavobacteriaceae</taxon>
        <taxon>Capnocytophaga</taxon>
    </lineage>
</organism>
<accession>A0ABS3PYR4</accession>
<keyword evidence="6" id="KW-1185">Reference proteome</keyword>
<evidence type="ECO:0000259" key="3">
    <source>
        <dbReference type="Pfam" id="PF01408"/>
    </source>
</evidence>
<dbReference type="InterPro" id="IPR055170">
    <property type="entry name" value="GFO_IDH_MocA-like_dom"/>
</dbReference>
<keyword evidence="2" id="KW-0560">Oxidoreductase</keyword>
<evidence type="ECO:0000256" key="1">
    <source>
        <dbReference type="ARBA" id="ARBA00010928"/>
    </source>
</evidence>
<dbReference type="PANTHER" id="PTHR43708:SF5">
    <property type="entry name" value="CONSERVED EXPRESSED OXIDOREDUCTASE (EUROFUNG)-RELATED"/>
    <property type="match status" value="1"/>
</dbReference>
<protein>
    <submittedName>
        <fullName evidence="5">Gfo/Idh/MocA family oxidoreductase</fullName>
    </submittedName>
</protein>
<sequence length="336" mass="38028">MIHVALASFGMSGKVFHAPFITHHPHFQLSAVVERHCNESRQLYPQSRLYRSVEEMLQDPIIDLVVVNTPVQTHYEYAYKALLAGKNVLVEKPFTVSVSEAEQLTRLAKEQGKLLIVFQNRRYDGDYLKVKEIVQSGVLGELKEVEIRFDRFRSQISAKKHKETAEAGGGALYDLGAHLIDQALQLFGKPNKVYADLGYLRPNTQTDDYFELLLHYDQQLRVRLKSSTYALERQWEYILHGTHGSFLQQRFDAQEAALVAGAIPATTAWLEPVTQPNGILHTLEDGRLPTTAQHGNYMQLYEAIYLALTQQAPNPIPADEVIGVIELITQQQTCTV</sequence>
<evidence type="ECO:0000259" key="4">
    <source>
        <dbReference type="Pfam" id="PF22725"/>
    </source>
</evidence>
<dbReference type="EMBL" id="JAGDYP010000006">
    <property type="protein sequence ID" value="MBO1884474.1"/>
    <property type="molecule type" value="Genomic_DNA"/>
</dbReference>
<dbReference type="Gene3D" id="3.40.50.720">
    <property type="entry name" value="NAD(P)-binding Rossmann-like Domain"/>
    <property type="match status" value="1"/>
</dbReference>
<evidence type="ECO:0000313" key="6">
    <source>
        <dbReference type="Proteomes" id="UP000681610"/>
    </source>
</evidence>
<dbReference type="Pfam" id="PF01408">
    <property type="entry name" value="GFO_IDH_MocA"/>
    <property type="match status" value="1"/>
</dbReference>
<comment type="similarity">
    <text evidence="1">Belongs to the Gfo/Idh/MocA family.</text>
</comment>
<evidence type="ECO:0000256" key="2">
    <source>
        <dbReference type="ARBA" id="ARBA00023002"/>
    </source>
</evidence>
<dbReference type="Pfam" id="PF22725">
    <property type="entry name" value="GFO_IDH_MocA_C3"/>
    <property type="match status" value="1"/>
</dbReference>
<comment type="caution">
    <text evidence="5">The sequence shown here is derived from an EMBL/GenBank/DDBJ whole genome shotgun (WGS) entry which is preliminary data.</text>
</comment>
<dbReference type="InterPro" id="IPR051317">
    <property type="entry name" value="Gfo/Idh/MocA_oxidoreduct"/>
</dbReference>
<dbReference type="PANTHER" id="PTHR43708">
    <property type="entry name" value="CONSERVED EXPRESSED OXIDOREDUCTASE (EUROFUNG)"/>
    <property type="match status" value="1"/>
</dbReference>
<evidence type="ECO:0000313" key="5">
    <source>
        <dbReference type="EMBL" id="MBO1884474.1"/>
    </source>
</evidence>
<dbReference type="RefSeq" id="WP_208058960.1">
    <property type="nucleotide sequence ID" value="NZ_JAGDYP010000006.1"/>
</dbReference>
<feature type="domain" description="GFO/IDH/MocA-like oxidoreductase" evidence="4">
    <location>
        <begin position="127"/>
        <end position="246"/>
    </location>
</feature>